<comment type="caution">
    <text evidence="4">The sequence shown here is derived from an EMBL/GenBank/DDBJ whole genome shotgun (WGS) entry which is preliminary data.</text>
</comment>
<keyword evidence="5" id="KW-1185">Reference proteome</keyword>
<gene>
    <name evidence="4" type="ORF">BJ984_001602</name>
</gene>
<evidence type="ECO:0000313" key="4">
    <source>
        <dbReference type="EMBL" id="NYD70444.1"/>
    </source>
</evidence>
<feature type="region of interest" description="Disordered" evidence="1">
    <location>
        <begin position="183"/>
        <end position="207"/>
    </location>
</feature>
<dbReference type="Pfam" id="PF13399">
    <property type="entry name" value="LytR_C"/>
    <property type="match status" value="1"/>
</dbReference>
<accession>A0A852SNR6</accession>
<evidence type="ECO:0000256" key="2">
    <source>
        <dbReference type="SAM" id="Phobius"/>
    </source>
</evidence>
<dbReference type="InterPro" id="IPR027381">
    <property type="entry name" value="LytR/CpsA/Psr_C"/>
</dbReference>
<protein>
    <recommendedName>
        <fullName evidence="3">LytR/CpsA/Psr regulator C-terminal domain-containing protein</fullName>
    </recommendedName>
</protein>
<keyword evidence="2" id="KW-0472">Membrane</keyword>
<evidence type="ECO:0000256" key="1">
    <source>
        <dbReference type="SAM" id="MobiDB-lite"/>
    </source>
</evidence>
<reference evidence="4 5" key="1">
    <citation type="submission" date="2020-07" db="EMBL/GenBank/DDBJ databases">
        <title>Sequencing the genomes of 1000 actinobacteria strains.</title>
        <authorList>
            <person name="Klenk H.-P."/>
        </authorList>
    </citation>
    <scope>NUCLEOTIDE SEQUENCE [LARGE SCALE GENOMIC DNA]</scope>
    <source>
        <strain evidence="4 5">DSM 26474</strain>
    </source>
</reference>
<evidence type="ECO:0000313" key="5">
    <source>
        <dbReference type="Proteomes" id="UP000549913"/>
    </source>
</evidence>
<dbReference type="EMBL" id="JACCBM010000001">
    <property type="protein sequence ID" value="NYD70444.1"/>
    <property type="molecule type" value="Genomic_DNA"/>
</dbReference>
<dbReference type="PANTHER" id="PTHR33392:SF6">
    <property type="entry name" value="POLYISOPRENYL-TEICHOIC ACID--PEPTIDOGLYCAN TEICHOIC ACID TRANSFERASE TAGU"/>
    <property type="match status" value="1"/>
</dbReference>
<evidence type="ECO:0000259" key="3">
    <source>
        <dbReference type="Pfam" id="PF13399"/>
    </source>
</evidence>
<dbReference type="AlphaFoldDB" id="A0A852SNR6"/>
<sequence length="207" mass="20655">MPRFPEDSFDRLPAPSGRVGAHRGPVPRGRGWRVLAWAALATVLLVGAGIGYLAIIDNNNQFTDALGGAGSSEAATEAPTPTPTVAPVTDGTKSVTVLNGTEIAGLATRVGDAAVASGWNVGSRANASTTDFATTTVYYADAANEGAALGLAQLLGGVPTELNASFPGADLTVVLGTDYAGPGLTDAAAPAEEAPAEEAPAEDAPVE</sequence>
<name>A0A852SNR6_9MICO</name>
<keyword evidence="2" id="KW-0812">Transmembrane</keyword>
<feature type="region of interest" description="Disordered" evidence="1">
    <location>
        <begin position="1"/>
        <end position="25"/>
    </location>
</feature>
<dbReference type="Proteomes" id="UP000549913">
    <property type="component" value="Unassembled WGS sequence"/>
</dbReference>
<dbReference type="Gene3D" id="3.30.70.2390">
    <property type="match status" value="1"/>
</dbReference>
<dbReference type="InterPro" id="IPR050922">
    <property type="entry name" value="LytR/CpsA/Psr_CW_biosynth"/>
</dbReference>
<organism evidence="4 5">
    <name type="scientific">Herbiconiux flava</name>
    <dbReference type="NCBI Taxonomy" id="881268"/>
    <lineage>
        <taxon>Bacteria</taxon>
        <taxon>Bacillati</taxon>
        <taxon>Actinomycetota</taxon>
        <taxon>Actinomycetes</taxon>
        <taxon>Micrococcales</taxon>
        <taxon>Microbacteriaceae</taxon>
        <taxon>Herbiconiux</taxon>
    </lineage>
</organism>
<feature type="compositionally biased region" description="Basic and acidic residues" evidence="1">
    <location>
        <begin position="1"/>
        <end position="10"/>
    </location>
</feature>
<dbReference type="RefSeq" id="WP_179547568.1">
    <property type="nucleotide sequence ID" value="NZ_BSEW01000001.1"/>
</dbReference>
<keyword evidence="2" id="KW-1133">Transmembrane helix</keyword>
<feature type="transmembrane region" description="Helical" evidence="2">
    <location>
        <begin position="34"/>
        <end position="55"/>
    </location>
</feature>
<feature type="compositionally biased region" description="Acidic residues" evidence="1">
    <location>
        <begin position="194"/>
        <end position="207"/>
    </location>
</feature>
<feature type="domain" description="LytR/CpsA/Psr regulator C-terminal" evidence="3">
    <location>
        <begin position="94"/>
        <end position="179"/>
    </location>
</feature>
<proteinExistence type="predicted"/>
<dbReference type="PANTHER" id="PTHR33392">
    <property type="entry name" value="POLYISOPRENYL-TEICHOIC ACID--PEPTIDOGLYCAN TEICHOIC ACID TRANSFERASE TAGU"/>
    <property type="match status" value="1"/>
</dbReference>